<evidence type="ECO:0000259" key="1">
    <source>
        <dbReference type="Pfam" id="PF06983"/>
    </source>
</evidence>
<sequence length="132" mass="14077">MKAQLNAYIHSEDARAQAGFYAEALGGRILSVMTLGQMPGTPSDMQDKVMHLALEVAGGNLLFLADAYVTVPSGGRAVTLALSFSGEDEARAAYANLADGGTVKFPFGLQPWGGHHGEVEDKYGIHWQIVKQ</sequence>
<accession>A0A9X4KHY0</accession>
<dbReference type="SUPFAM" id="SSF54593">
    <property type="entry name" value="Glyoxalase/Bleomycin resistance protein/Dihydroxybiphenyl dioxygenase"/>
    <property type="match status" value="1"/>
</dbReference>
<dbReference type="CDD" id="cd06588">
    <property type="entry name" value="PhnB_like"/>
    <property type="match status" value="1"/>
</dbReference>
<gene>
    <name evidence="2" type="ORF">OMP38_16625</name>
</gene>
<dbReference type="InterPro" id="IPR028973">
    <property type="entry name" value="PhnB-like"/>
</dbReference>
<dbReference type="Gene3D" id="3.10.180.10">
    <property type="entry name" value="2,3-Dihydroxybiphenyl 1,2-Dioxygenase, domain 1"/>
    <property type="match status" value="1"/>
</dbReference>
<evidence type="ECO:0000313" key="3">
    <source>
        <dbReference type="Proteomes" id="UP001153387"/>
    </source>
</evidence>
<name>A0A9X4KHY0_9BACL</name>
<dbReference type="Pfam" id="PF06983">
    <property type="entry name" value="3-dmu-9_3-mt"/>
    <property type="match status" value="1"/>
</dbReference>
<comment type="caution">
    <text evidence="2">The sequence shown here is derived from an EMBL/GenBank/DDBJ whole genome shotgun (WGS) entry which is preliminary data.</text>
</comment>
<organism evidence="2 3">
    <name type="scientific">Cohnella ginsengisoli</name>
    <dbReference type="NCBI Taxonomy" id="425004"/>
    <lineage>
        <taxon>Bacteria</taxon>
        <taxon>Bacillati</taxon>
        <taxon>Bacillota</taxon>
        <taxon>Bacilli</taxon>
        <taxon>Bacillales</taxon>
        <taxon>Paenibacillaceae</taxon>
        <taxon>Cohnella</taxon>
    </lineage>
</organism>
<dbReference type="RefSeq" id="WP_277566124.1">
    <property type="nucleotide sequence ID" value="NZ_JAPDHZ010000003.1"/>
</dbReference>
<dbReference type="InterPro" id="IPR029068">
    <property type="entry name" value="Glyas_Bleomycin-R_OHBP_Dase"/>
</dbReference>
<protein>
    <submittedName>
        <fullName evidence="2">VOC family protein</fullName>
    </submittedName>
</protein>
<dbReference type="Proteomes" id="UP001153387">
    <property type="component" value="Unassembled WGS sequence"/>
</dbReference>
<evidence type="ECO:0000313" key="2">
    <source>
        <dbReference type="EMBL" id="MDG0792310.1"/>
    </source>
</evidence>
<feature type="domain" description="PhnB-like" evidence="1">
    <location>
        <begin position="10"/>
        <end position="130"/>
    </location>
</feature>
<proteinExistence type="predicted"/>
<dbReference type="AlphaFoldDB" id="A0A9X4KHY0"/>
<reference evidence="2 3" key="1">
    <citation type="submission" date="2022-10" db="EMBL/GenBank/DDBJ databases">
        <title>Comparative genomic analysis of Cohnella hashimotonis sp. nov., isolated from the International Space Station.</title>
        <authorList>
            <person name="Simpson A."/>
            <person name="Venkateswaran K."/>
        </authorList>
    </citation>
    <scope>NUCLEOTIDE SEQUENCE [LARGE SCALE GENOMIC DNA]</scope>
    <source>
        <strain evidence="2 3">DSM 18997</strain>
    </source>
</reference>
<dbReference type="EMBL" id="JAPDHZ010000003">
    <property type="protein sequence ID" value="MDG0792310.1"/>
    <property type="molecule type" value="Genomic_DNA"/>
</dbReference>
<dbReference type="PANTHER" id="PTHR33990">
    <property type="entry name" value="PROTEIN YJDN-RELATED"/>
    <property type="match status" value="1"/>
</dbReference>
<keyword evidence="3" id="KW-1185">Reference proteome</keyword>
<dbReference type="PANTHER" id="PTHR33990:SF1">
    <property type="entry name" value="PROTEIN YJDN"/>
    <property type="match status" value="1"/>
</dbReference>